<keyword evidence="2" id="KW-1185">Reference proteome</keyword>
<evidence type="ECO:0000313" key="1">
    <source>
        <dbReference type="EMBL" id="KAJ5460394.1"/>
    </source>
</evidence>
<organism evidence="1 2">
    <name type="scientific">Penicillium daleae</name>
    <dbReference type="NCBI Taxonomy" id="63821"/>
    <lineage>
        <taxon>Eukaryota</taxon>
        <taxon>Fungi</taxon>
        <taxon>Dikarya</taxon>
        <taxon>Ascomycota</taxon>
        <taxon>Pezizomycotina</taxon>
        <taxon>Eurotiomycetes</taxon>
        <taxon>Eurotiomycetidae</taxon>
        <taxon>Eurotiales</taxon>
        <taxon>Aspergillaceae</taxon>
        <taxon>Penicillium</taxon>
    </lineage>
</organism>
<reference evidence="1" key="2">
    <citation type="journal article" date="2023" name="IMA Fungus">
        <title>Comparative genomic study of the Penicillium genus elucidates a diverse pangenome and 15 lateral gene transfer events.</title>
        <authorList>
            <person name="Petersen C."/>
            <person name="Sorensen T."/>
            <person name="Nielsen M.R."/>
            <person name="Sondergaard T.E."/>
            <person name="Sorensen J.L."/>
            <person name="Fitzpatrick D.A."/>
            <person name="Frisvad J.C."/>
            <person name="Nielsen K.L."/>
        </authorList>
    </citation>
    <scope>NUCLEOTIDE SEQUENCE</scope>
    <source>
        <strain evidence="1">IBT 16125</strain>
    </source>
</reference>
<dbReference type="AlphaFoldDB" id="A0AAD6CC05"/>
<comment type="caution">
    <text evidence="1">The sequence shown here is derived from an EMBL/GenBank/DDBJ whole genome shotgun (WGS) entry which is preliminary data.</text>
</comment>
<proteinExistence type="predicted"/>
<dbReference type="Proteomes" id="UP001213681">
    <property type="component" value="Unassembled WGS sequence"/>
</dbReference>
<gene>
    <name evidence="1" type="ORF">N7458_001946</name>
</gene>
<accession>A0AAD6CC05</accession>
<evidence type="ECO:0000313" key="2">
    <source>
        <dbReference type="Proteomes" id="UP001213681"/>
    </source>
</evidence>
<reference evidence="1" key="1">
    <citation type="submission" date="2022-12" db="EMBL/GenBank/DDBJ databases">
        <authorList>
            <person name="Petersen C."/>
        </authorList>
    </citation>
    <scope>NUCLEOTIDE SEQUENCE</scope>
    <source>
        <strain evidence="1">IBT 16125</strain>
    </source>
</reference>
<dbReference type="RefSeq" id="XP_056769436.1">
    <property type="nucleotide sequence ID" value="XM_056905329.1"/>
</dbReference>
<sequence>MASTKLSPNPVEYEITGGYWNSEYQVKLNGTTVYHVENKSPTPDKPKIIFFAGNSTDGPIVGSSASIGFSSDIQITLGDPGLPKTVTTTKLSKKGFMSSRYVFELEVDRQMRTFSWKDTGLNESYGPTGSHKLVNEADEIMAVFSPGGGRVKQDGALYLHVDLGESFVLMTLVTALVLREKVRRSGQGRGDTTVIPSTY</sequence>
<dbReference type="GeneID" id="81595572"/>
<name>A0AAD6CC05_9EURO</name>
<dbReference type="EMBL" id="JAPVEA010000002">
    <property type="protein sequence ID" value="KAJ5460394.1"/>
    <property type="molecule type" value="Genomic_DNA"/>
</dbReference>
<protein>
    <submittedName>
        <fullName evidence="1">Uncharacterized protein</fullName>
    </submittedName>
</protein>